<dbReference type="AlphaFoldDB" id="A0A834ZLV9"/>
<gene>
    <name evidence="8" type="ORF">HHK36_002651</name>
</gene>
<dbReference type="GO" id="GO:0006355">
    <property type="term" value="P:regulation of DNA-templated transcription"/>
    <property type="evidence" value="ECO:0007669"/>
    <property type="project" value="InterPro"/>
</dbReference>
<feature type="region of interest" description="Disordered" evidence="6">
    <location>
        <begin position="1"/>
        <end position="26"/>
    </location>
</feature>
<dbReference type="Proteomes" id="UP000655225">
    <property type="component" value="Unassembled WGS sequence"/>
</dbReference>
<keyword evidence="9" id="KW-1185">Reference proteome</keyword>
<comment type="caution">
    <text evidence="8">The sequence shown here is derived from an EMBL/GenBank/DDBJ whole genome shotgun (WGS) entry which is preliminary data.</text>
</comment>
<evidence type="ECO:0000313" key="8">
    <source>
        <dbReference type="EMBL" id="KAF8410129.1"/>
    </source>
</evidence>
<dbReference type="GO" id="GO:0006325">
    <property type="term" value="P:chromatin organization"/>
    <property type="evidence" value="ECO:0007669"/>
    <property type="project" value="UniProtKB-KW"/>
</dbReference>
<feature type="domain" description="MRG" evidence="7">
    <location>
        <begin position="171"/>
        <end position="332"/>
    </location>
</feature>
<comment type="subcellular location">
    <subcellularLocation>
        <location evidence="1">Nucleus</location>
    </subcellularLocation>
</comment>
<dbReference type="GO" id="GO:0005634">
    <property type="term" value="C:nucleus"/>
    <property type="evidence" value="ECO:0007669"/>
    <property type="project" value="UniProtKB-SubCell"/>
</dbReference>
<organism evidence="8 9">
    <name type="scientific">Tetracentron sinense</name>
    <name type="common">Spur-leaf</name>
    <dbReference type="NCBI Taxonomy" id="13715"/>
    <lineage>
        <taxon>Eukaryota</taxon>
        <taxon>Viridiplantae</taxon>
        <taxon>Streptophyta</taxon>
        <taxon>Embryophyta</taxon>
        <taxon>Tracheophyta</taxon>
        <taxon>Spermatophyta</taxon>
        <taxon>Magnoliopsida</taxon>
        <taxon>Trochodendrales</taxon>
        <taxon>Trochodendraceae</taxon>
        <taxon>Tetracentron</taxon>
    </lineage>
</organism>
<evidence type="ECO:0000313" key="9">
    <source>
        <dbReference type="Proteomes" id="UP000655225"/>
    </source>
</evidence>
<keyword evidence="5" id="KW-0539">Nucleus</keyword>
<dbReference type="OrthoDB" id="124855at2759"/>
<dbReference type="PANTHER" id="PTHR10880">
    <property type="entry name" value="MORTALITY FACTOR 4-LIKE PROTEIN"/>
    <property type="match status" value="1"/>
</dbReference>
<evidence type="ECO:0000259" key="7">
    <source>
        <dbReference type="Pfam" id="PF05712"/>
    </source>
</evidence>
<dbReference type="InterPro" id="IPR008676">
    <property type="entry name" value="MRG"/>
</dbReference>
<accession>A0A834ZLV9</accession>
<dbReference type="InterPro" id="IPR026541">
    <property type="entry name" value="MRG_dom"/>
</dbReference>
<dbReference type="PROSITE" id="PS51640">
    <property type="entry name" value="MRG"/>
    <property type="match status" value="1"/>
</dbReference>
<evidence type="ECO:0000256" key="4">
    <source>
        <dbReference type="ARBA" id="ARBA00023163"/>
    </source>
</evidence>
<reference evidence="8 9" key="1">
    <citation type="submission" date="2020-04" db="EMBL/GenBank/DDBJ databases">
        <title>Plant Genome Project.</title>
        <authorList>
            <person name="Zhang R.-G."/>
        </authorList>
    </citation>
    <scope>NUCLEOTIDE SEQUENCE [LARGE SCALE GENOMIC DNA]</scope>
    <source>
        <strain evidence="8">YNK0</strain>
        <tissue evidence="8">Leaf</tissue>
    </source>
</reference>
<dbReference type="GO" id="GO:0048586">
    <property type="term" value="P:regulation of long-day photoperiodism, flowering"/>
    <property type="evidence" value="ECO:0007669"/>
    <property type="project" value="UniProtKB-ARBA"/>
</dbReference>
<dbReference type="FunFam" id="1.10.274.30:FF:000005">
    <property type="entry name" value="Chromatin modification-related protein EAF3"/>
    <property type="match status" value="1"/>
</dbReference>
<keyword evidence="2" id="KW-0156">Chromatin regulator</keyword>
<protein>
    <recommendedName>
        <fullName evidence="7">MRG domain-containing protein</fullName>
    </recommendedName>
</protein>
<dbReference type="Gene3D" id="1.10.274.30">
    <property type="entry name" value="MRG domain"/>
    <property type="match status" value="1"/>
</dbReference>
<evidence type="ECO:0000256" key="5">
    <source>
        <dbReference type="ARBA" id="ARBA00023242"/>
    </source>
</evidence>
<dbReference type="EMBL" id="JABCRI010000002">
    <property type="protein sequence ID" value="KAF8410129.1"/>
    <property type="molecule type" value="Genomic_DNA"/>
</dbReference>
<dbReference type="GO" id="GO:1990841">
    <property type="term" value="F:promoter-specific chromatin binding"/>
    <property type="evidence" value="ECO:0007669"/>
    <property type="project" value="UniProtKB-ARBA"/>
</dbReference>
<evidence type="ECO:0000256" key="2">
    <source>
        <dbReference type="ARBA" id="ARBA00022853"/>
    </source>
</evidence>
<evidence type="ECO:0000256" key="6">
    <source>
        <dbReference type="SAM" id="MobiDB-lite"/>
    </source>
</evidence>
<sequence>MDTYRNGGPTTKKAYTGNKRKESEASGTAAATYGQVAYTQNVQPAPFRYQALVVNSGLSAVDVNPEFRPGFLNQLRGIKIEIIPFKGIDGSGSGCLIIIAPVHRMSRGIHMISTILTVERGGDPSGDTFFDNPDSDSGIDFGTNDVVAGLVLERAGRTPNSLLELDTGMMQEKDTMSVEKLMKIQIPSTLKKQLVDDWEFVTQLGKLVKLPRSPSVDDILKRYLDYKAKKDGMIAESIGEILKGLRCYFDKALPVMLLYKGERQQYHEAVVDNTSPSTIYGAEHLLRLFVKLPELLTYANIEEETLTRLQQKLIDFLKFLQKNQSAFFLSTYDGSRGFGGSCKEQDD</sequence>
<evidence type="ECO:0000256" key="1">
    <source>
        <dbReference type="ARBA" id="ARBA00004123"/>
    </source>
</evidence>
<dbReference type="GO" id="GO:0000123">
    <property type="term" value="C:histone acetyltransferase complex"/>
    <property type="evidence" value="ECO:0007669"/>
    <property type="project" value="TreeGrafter"/>
</dbReference>
<dbReference type="PANTHER" id="PTHR10880:SF15">
    <property type="entry name" value="MSL COMPLEX SUBUNIT 3"/>
    <property type="match status" value="1"/>
</dbReference>
<dbReference type="Pfam" id="PF05712">
    <property type="entry name" value="MRG"/>
    <property type="match status" value="1"/>
</dbReference>
<keyword evidence="3" id="KW-0805">Transcription regulation</keyword>
<proteinExistence type="predicted"/>
<name>A0A834ZLV9_TETSI</name>
<evidence type="ECO:0000256" key="3">
    <source>
        <dbReference type="ARBA" id="ARBA00023015"/>
    </source>
</evidence>
<keyword evidence="4" id="KW-0804">Transcription</keyword>
<dbReference type="InterPro" id="IPR038217">
    <property type="entry name" value="MRG_C_sf"/>
</dbReference>